<dbReference type="Proteomes" id="UP000000366">
    <property type="component" value="Chromosome"/>
</dbReference>
<proteinExistence type="predicted"/>
<evidence type="ECO:0000313" key="2">
    <source>
        <dbReference type="EMBL" id="ABM93911.1"/>
    </source>
</evidence>
<dbReference type="HOGENOM" id="CLU_2356527_0_0_4"/>
<evidence type="ECO:0000313" key="3">
    <source>
        <dbReference type="Proteomes" id="UP000000366"/>
    </source>
</evidence>
<organism evidence="2 3">
    <name type="scientific">Methylibium petroleiphilum (strain ATCC BAA-1232 / LMG 22953 / PM1)</name>
    <dbReference type="NCBI Taxonomy" id="420662"/>
    <lineage>
        <taxon>Bacteria</taxon>
        <taxon>Pseudomonadati</taxon>
        <taxon>Pseudomonadota</taxon>
        <taxon>Betaproteobacteria</taxon>
        <taxon>Burkholderiales</taxon>
        <taxon>Sphaerotilaceae</taxon>
        <taxon>Methylibium</taxon>
    </lineage>
</organism>
<feature type="region of interest" description="Disordered" evidence="1">
    <location>
        <begin position="48"/>
        <end position="96"/>
    </location>
</feature>
<gene>
    <name evidence="2" type="ordered locus">Mpe_A0949</name>
</gene>
<keyword evidence="3" id="KW-1185">Reference proteome</keyword>
<dbReference type="AlphaFoldDB" id="A2SEC2"/>
<reference evidence="2 3" key="1">
    <citation type="journal article" date="2007" name="J. Bacteriol.">
        <title>Whole-genome analysis of the methyl tert-butyl ether-degrading beta-proteobacterium Methylibium petroleiphilum PM1.</title>
        <authorList>
            <person name="Kane S.R."/>
            <person name="Chakicherla A.Y."/>
            <person name="Chain P.S.G."/>
            <person name="Schmidt R."/>
            <person name="Shin M.W."/>
            <person name="Legler T.C."/>
            <person name="Scow K.M."/>
            <person name="Larimer F.W."/>
            <person name="Lucas S.M."/>
            <person name="Richardson P.M."/>
            <person name="Hristova K.R."/>
        </authorList>
    </citation>
    <scope>NUCLEOTIDE SEQUENCE [LARGE SCALE GENOMIC DNA]</scope>
    <source>
        <strain evidence="3">ATCC BAA-1232 / LMG 22953 / PM1</strain>
    </source>
</reference>
<name>A2SEC2_METPP</name>
<sequence>MRNAVPFRELGRRTTLRAARLTLGRTAVVSDPERNGRAIEMRAPIVASPGKKGDSLGIASSGTAIAMERRGPGPRTGRRHDRAASTHSKPVRTDQQ</sequence>
<accession>A2SEC2</accession>
<dbReference type="STRING" id="420662.Mpe_A0949"/>
<evidence type="ECO:0000256" key="1">
    <source>
        <dbReference type="SAM" id="MobiDB-lite"/>
    </source>
</evidence>
<dbReference type="KEGG" id="mpt:Mpe_A0949"/>
<dbReference type="EMBL" id="CP000555">
    <property type="protein sequence ID" value="ABM93911.1"/>
    <property type="molecule type" value="Genomic_DNA"/>
</dbReference>
<protein>
    <submittedName>
        <fullName evidence="2">Uncharacterized protein</fullName>
    </submittedName>
</protein>